<keyword evidence="3" id="KW-1185">Reference proteome</keyword>
<dbReference type="RefSeq" id="WP_166323244.1">
    <property type="nucleotide sequence ID" value="NZ_CP049916.1"/>
</dbReference>
<dbReference type="PANTHER" id="PTHR34219:SF1">
    <property type="entry name" value="PEPSY DOMAIN-CONTAINING PROTEIN"/>
    <property type="match status" value="1"/>
</dbReference>
<evidence type="ECO:0000313" key="2">
    <source>
        <dbReference type="EMBL" id="QIO08463.1"/>
    </source>
</evidence>
<feature type="transmembrane region" description="Helical" evidence="1">
    <location>
        <begin position="155"/>
        <end position="176"/>
    </location>
</feature>
<feature type="transmembrane region" description="Helical" evidence="1">
    <location>
        <begin position="426"/>
        <end position="448"/>
    </location>
</feature>
<keyword evidence="1" id="KW-1133">Transmembrane helix</keyword>
<dbReference type="InterPro" id="IPR005625">
    <property type="entry name" value="PepSY-ass_TM"/>
</dbReference>
<proteinExistence type="predicted"/>
<evidence type="ECO:0000313" key="3">
    <source>
        <dbReference type="Proteomes" id="UP000501939"/>
    </source>
</evidence>
<feature type="transmembrane region" description="Helical" evidence="1">
    <location>
        <begin position="373"/>
        <end position="397"/>
    </location>
</feature>
<keyword evidence="1" id="KW-0812">Transmembrane</keyword>
<keyword evidence="1" id="KW-0472">Membrane</keyword>
<feature type="transmembrane region" description="Helical" evidence="1">
    <location>
        <begin position="206"/>
        <end position="226"/>
    </location>
</feature>
<dbReference type="KEGG" id="alj:G8D99_05145"/>
<dbReference type="AlphaFoldDB" id="A0A6G8S3A9"/>
<dbReference type="Pfam" id="PF03929">
    <property type="entry name" value="PepSY_TM"/>
    <property type="match status" value="1"/>
</dbReference>
<dbReference type="Proteomes" id="UP000501939">
    <property type="component" value="Chromosome"/>
</dbReference>
<reference evidence="2 3" key="1">
    <citation type="submission" date="2020-03" db="EMBL/GenBank/DDBJ databases">
        <authorList>
            <person name="Zhu W."/>
        </authorList>
    </citation>
    <scope>NUCLEOTIDE SEQUENCE [LARGE SCALE GENOMIC DNA]</scope>
    <source>
        <strain evidence="2 3">185</strain>
    </source>
</reference>
<sequence length="469" mass="53065">MSVISDATSNKQSKHQSGLAYTTVWRWHFYAGLFCLPFILWLSCTGLIYLFKPQIDAWYDRPYDHLSIQQVQPASQQVQAALDAVPNAVFSAYEMPPSSEAAGRVILAVNDQVIKVYVHPETLDVMKIINQNDEFTRKIFALHGEFMLGDLGSHIMQIAAGWTVVLILTGIFMWLGKGGKFKAAGMLYPRFQRKDRPFWKDLHSVLGFWISIIVLFLIISGLPWSASWGTMLKNVREWTGYTQVQQEWISSSKAEAAHQQKMFKETKQQHKHQHAAHHGMVHATTLDATQMNILDQVVAQAPSFKLAYPVLVKPEIISMKQPWTVESQSQNRTLREKVVFNTQAQVVQVKHFSDQLLLDRIIGYGVAIHEGRFFGWLNVVIGVITVVSLILICTSALEMWFRRKPAHILGAPPIVLSNKLSWTVQFSIVVLAVILPILGLSLIFIIVWEKMVLSRIPKVAHFLGLKAGT</sequence>
<name>A0A6G8S3A9_9GAMM</name>
<gene>
    <name evidence="2" type="ORF">G8D99_05145</name>
</gene>
<accession>A0A6G8S3A9</accession>
<evidence type="ECO:0000256" key="1">
    <source>
        <dbReference type="SAM" id="Phobius"/>
    </source>
</evidence>
<protein>
    <submittedName>
        <fullName evidence="2">PepSY domain-containing protein</fullName>
    </submittedName>
</protein>
<dbReference type="EMBL" id="CP049916">
    <property type="protein sequence ID" value="QIO08463.1"/>
    <property type="molecule type" value="Genomic_DNA"/>
</dbReference>
<dbReference type="PANTHER" id="PTHR34219">
    <property type="entry name" value="IRON-REGULATED INNER MEMBRANE PROTEIN-RELATED"/>
    <property type="match status" value="1"/>
</dbReference>
<organism evidence="2 3">
    <name type="scientific">Acinetobacter lanii</name>
    <dbReference type="NCBI Taxonomy" id="2715163"/>
    <lineage>
        <taxon>Bacteria</taxon>
        <taxon>Pseudomonadati</taxon>
        <taxon>Pseudomonadota</taxon>
        <taxon>Gammaproteobacteria</taxon>
        <taxon>Moraxellales</taxon>
        <taxon>Moraxellaceae</taxon>
        <taxon>Acinetobacter</taxon>
    </lineage>
</organism>
<feature type="transmembrane region" description="Helical" evidence="1">
    <location>
        <begin position="27"/>
        <end position="51"/>
    </location>
</feature>